<name>A0A1I7KDA1_9BACL</name>
<keyword evidence="2" id="KW-1185">Reference proteome</keyword>
<sequence length="171" mass="19653">MPERGTCIIAFGDTQSGKSVWVNTHLEEVKNQWFGTENIRSWDGYALNGFDLSSILTEDYRSSTTIVVDHPYTEEHWSTLLAEIPRMKDKGVHVLLVTQADTGRMSRLMLLAEWWMFFRINQASKVFTDPAIREICPLHAYVVNELPHLPTGEFKVVANPKAHRPRDYTFA</sequence>
<dbReference type="EMBL" id="FPBV01000015">
    <property type="protein sequence ID" value="SFU95389.1"/>
    <property type="molecule type" value="Genomic_DNA"/>
</dbReference>
<evidence type="ECO:0008006" key="3">
    <source>
        <dbReference type="Google" id="ProtNLM"/>
    </source>
</evidence>
<gene>
    <name evidence="1" type="ORF">SAMN05421543_11547</name>
</gene>
<evidence type="ECO:0000313" key="1">
    <source>
        <dbReference type="EMBL" id="SFU95389.1"/>
    </source>
</evidence>
<organism evidence="1 2">
    <name type="scientific">Alicyclobacillus macrosporangiidus</name>
    <dbReference type="NCBI Taxonomy" id="392015"/>
    <lineage>
        <taxon>Bacteria</taxon>
        <taxon>Bacillati</taxon>
        <taxon>Bacillota</taxon>
        <taxon>Bacilli</taxon>
        <taxon>Bacillales</taxon>
        <taxon>Alicyclobacillaceae</taxon>
        <taxon>Alicyclobacillus</taxon>
    </lineage>
</organism>
<accession>A0A1I7KDA1</accession>
<dbReference type="Proteomes" id="UP000183508">
    <property type="component" value="Unassembled WGS sequence"/>
</dbReference>
<evidence type="ECO:0000313" key="2">
    <source>
        <dbReference type="Proteomes" id="UP000183508"/>
    </source>
</evidence>
<proteinExistence type="predicted"/>
<reference evidence="2" key="1">
    <citation type="submission" date="2016-10" db="EMBL/GenBank/DDBJ databases">
        <authorList>
            <person name="Varghese N."/>
        </authorList>
    </citation>
    <scope>NUCLEOTIDE SEQUENCE [LARGE SCALE GENOMIC DNA]</scope>
    <source>
        <strain evidence="2">DSM 17980</strain>
    </source>
</reference>
<dbReference type="OrthoDB" id="2375407at2"/>
<protein>
    <recommendedName>
        <fullName evidence="3">Zonular occludens toxin (Zot)</fullName>
    </recommendedName>
</protein>
<dbReference type="AlphaFoldDB" id="A0A1I7KDA1"/>
<dbReference type="RefSeq" id="WP_074953989.1">
    <property type="nucleotide sequence ID" value="NZ_FPBV01000015.1"/>
</dbReference>